<evidence type="ECO:0000313" key="2">
    <source>
        <dbReference type="Proteomes" id="UP000269396"/>
    </source>
</evidence>
<reference evidence="1 2" key="1">
    <citation type="submission" date="2018-11" db="EMBL/GenBank/DDBJ databases">
        <authorList>
            <consortium name="Pathogen Informatics"/>
        </authorList>
    </citation>
    <scope>NUCLEOTIDE SEQUENCE [LARGE SCALE GENOMIC DNA]</scope>
    <source>
        <strain>Denwood</strain>
        <strain evidence="2">Zambia</strain>
    </source>
</reference>
<name>A0A3P8KUZ6_9TREM</name>
<keyword evidence="2" id="KW-1185">Reference proteome</keyword>
<evidence type="ECO:0000313" key="1">
    <source>
        <dbReference type="EMBL" id="VDP83446.1"/>
    </source>
</evidence>
<sequence length="32" mass="3714">MDDLDAISTEGYHRILQDDDCDICDIDQSRNK</sequence>
<dbReference type="Proteomes" id="UP000269396">
    <property type="component" value="Unassembled WGS sequence"/>
</dbReference>
<organism evidence="1 2">
    <name type="scientific">Schistosoma mattheei</name>
    <dbReference type="NCBI Taxonomy" id="31246"/>
    <lineage>
        <taxon>Eukaryota</taxon>
        <taxon>Metazoa</taxon>
        <taxon>Spiralia</taxon>
        <taxon>Lophotrochozoa</taxon>
        <taxon>Platyhelminthes</taxon>
        <taxon>Trematoda</taxon>
        <taxon>Digenea</taxon>
        <taxon>Strigeidida</taxon>
        <taxon>Schistosomatoidea</taxon>
        <taxon>Schistosomatidae</taxon>
        <taxon>Schistosoma</taxon>
    </lineage>
</organism>
<gene>
    <name evidence="1" type="ORF">SMTD_LOCUS20824</name>
</gene>
<dbReference type="AlphaFoldDB" id="A0A3P8KUZ6"/>
<protein>
    <submittedName>
        <fullName evidence="1">Uncharacterized protein</fullName>
    </submittedName>
</protein>
<dbReference type="EMBL" id="UZAL01045474">
    <property type="protein sequence ID" value="VDP83446.1"/>
    <property type="molecule type" value="Genomic_DNA"/>
</dbReference>
<accession>A0A3P8KUZ6</accession>
<proteinExistence type="predicted"/>